<reference evidence="1" key="1">
    <citation type="journal article" date="2021" name="New Phytol.">
        <title>Evolutionary innovations through gain and loss of genes in the ectomycorrhizal Boletales.</title>
        <authorList>
            <person name="Wu G."/>
            <person name="Miyauchi S."/>
            <person name="Morin E."/>
            <person name="Kuo A."/>
            <person name="Drula E."/>
            <person name="Varga T."/>
            <person name="Kohler A."/>
            <person name="Feng B."/>
            <person name="Cao Y."/>
            <person name="Lipzen A."/>
            <person name="Daum C."/>
            <person name="Hundley H."/>
            <person name="Pangilinan J."/>
            <person name="Johnson J."/>
            <person name="Barry K."/>
            <person name="LaButti K."/>
            <person name="Ng V."/>
            <person name="Ahrendt S."/>
            <person name="Min B."/>
            <person name="Choi I.G."/>
            <person name="Park H."/>
            <person name="Plett J.M."/>
            <person name="Magnuson J."/>
            <person name="Spatafora J.W."/>
            <person name="Nagy L.G."/>
            <person name="Henrissat B."/>
            <person name="Grigoriev I.V."/>
            <person name="Yang Z.L."/>
            <person name="Xu J."/>
            <person name="Martin F.M."/>
        </authorList>
    </citation>
    <scope>NUCLEOTIDE SEQUENCE</scope>
    <source>
        <strain evidence="1">ATCC 28755</strain>
    </source>
</reference>
<dbReference type="Proteomes" id="UP000790377">
    <property type="component" value="Unassembled WGS sequence"/>
</dbReference>
<name>A0ACB8A680_9AGAM</name>
<proteinExistence type="predicted"/>
<gene>
    <name evidence="1" type="ORF">BJ138DRAFT_278557</name>
</gene>
<evidence type="ECO:0000313" key="1">
    <source>
        <dbReference type="EMBL" id="KAH7909009.1"/>
    </source>
</evidence>
<accession>A0ACB8A680</accession>
<protein>
    <submittedName>
        <fullName evidence="1">Uncharacterized protein</fullName>
    </submittedName>
</protein>
<comment type="caution">
    <text evidence="1">The sequence shown here is derived from an EMBL/GenBank/DDBJ whole genome shotgun (WGS) entry which is preliminary data.</text>
</comment>
<dbReference type="EMBL" id="MU267784">
    <property type="protein sequence ID" value="KAH7909009.1"/>
    <property type="molecule type" value="Genomic_DNA"/>
</dbReference>
<evidence type="ECO:0000313" key="2">
    <source>
        <dbReference type="Proteomes" id="UP000790377"/>
    </source>
</evidence>
<keyword evidence="2" id="KW-1185">Reference proteome</keyword>
<organism evidence="1 2">
    <name type="scientific">Hygrophoropsis aurantiaca</name>
    <dbReference type="NCBI Taxonomy" id="72124"/>
    <lineage>
        <taxon>Eukaryota</taxon>
        <taxon>Fungi</taxon>
        <taxon>Dikarya</taxon>
        <taxon>Basidiomycota</taxon>
        <taxon>Agaricomycotina</taxon>
        <taxon>Agaricomycetes</taxon>
        <taxon>Agaricomycetidae</taxon>
        <taxon>Boletales</taxon>
        <taxon>Coniophorineae</taxon>
        <taxon>Hygrophoropsidaceae</taxon>
        <taxon>Hygrophoropsis</taxon>
    </lineage>
</organism>
<sequence>MYKRRRLNSSTNTTFSTILSTTPANILPLPASSCKTCHRTLRSVNVATTCPRCKAVVCTICSRTCTEYTHTPSYPPTPALTRSPSPSPTSVAPSPFTQTTNHEHTPLAGRRRKFSSNLTLKVYSEGGRGMRLEDRNTEERTNMCLDDFSLDERARDSSTSTILGCGLTVCRDCCIESIQSEGTLCLDCYARV</sequence>